<dbReference type="KEGG" id="mkn:MKAN_02450"/>
<name>U5WMM0_MYCKA</name>
<dbReference type="Pfam" id="PF20199">
    <property type="entry name" value="RepSA"/>
    <property type="match status" value="1"/>
</dbReference>
<proteinExistence type="predicted"/>
<dbReference type="AlphaFoldDB" id="U5WMM0"/>
<evidence type="ECO:0000313" key="1">
    <source>
        <dbReference type="EMBL" id="AGZ49280.1"/>
    </source>
</evidence>
<organism evidence="1 2">
    <name type="scientific">Mycobacterium kansasii ATCC 12478</name>
    <dbReference type="NCBI Taxonomy" id="557599"/>
    <lineage>
        <taxon>Bacteria</taxon>
        <taxon>Bacillati</taxon>
        <taxon>Actinomycetota</taxon>
        <taxon>Actinomycetes</taxon>
        <taxon>Mycobacteriales</taxon>
        <taxon>Mycobacteriaceae</taxon>
        <taxon>Mycobacterium</taxon>
    </lineage>
</organism>
<sequence length="560" mass="61992">MIKAETLAVARLPAEPAVHSATPPGQVALPGIPPTVDTTAVVDQMVRRASSVGFESWWRRAESVGFCAHPIQLAGTDEYGRDRVVWTRCNNRRAQICPSCSDLYARDTWQLVHAGTAGGHHDIPEAVADRPQVFVTLTAPSYGPVHTTSCAGDKRLRLCRDHHGTGGYRRCQHGKPLWCSTSHGEGDIPVGQPICADCYDYIGHVLFTWNMPELWRRFTITLRRTLRRELRALGADPDAVQVSFIKVVELQARLVPHIHALIRLDPSDSDNCGGPEWQAPLSATELATIIQQAARTVAMTVRDPSSDSATRVIRFGKQVDTQPIENRHVGTDSPAVQEDSSHGRVVPGRGVARYLAKYVTKSLADVGISARRICTEAIADLDVSDHVRAILTTISQLADRGLAGVGRWLHTLGYRGHITSKSRSYSTTMTALRERRATWTREQRLKSIAHQDFVNLTDGDGPIVFEFDRGGLTSLGDRTLVNSAALRRMEIRRIGRDGSPWPNTQPTMGFARGKRWLTDPEQHTPGLSVTLESMRRRCQRGVLKLSCPTTINFRTRPTAR</sequence>
<evidence type="ECO:0000313" key="2">
    <source>
        <dbReference type="Proteomes" id="UP000017786"/>
    </source>
</evidence>
<reference evidence="1 2" key="1">
    <citation type="submission" date="2013-10" db="EMBL/GenBank/DDBJ databases">
        <title>Genome sequence of Mycobacterium kansasii.</title>
        <authorList>
            <consortium name="McGill University Mycobacterium genome consortium"/>
            <person name="Veyrier F.J."/>
            <person name="Behr M.A."/>
        </authorList>
    </citation>
    <scope>NUCLEOTIDE SEQUENCE [LARGE SCALE GENOMIC DNA]</scope>
    <source>
        <strain evidence="1 2">ATCC 12478</strain>
    </source>
</reference>
<dbReference type="HOGENOM" id="CLU_041009_0_0_11"/>
<dbReference type="eggNOG" id="COG0484">
    <property type="taxonomic scope" value="Bacteria"/>
</dbReference>
<dbReference type="EMBL" id="CP006835">
    <property type="protein sequence ID" value="AGZ49280.1"/>
    <property type="molecule type" value="Genomic_DNA"/>
</dbReference>
<protein>
    <submittedName>
        <fullName evidence="1">Plasmid replication initiator protein</fullName>
    </submittedName>
</protein>
<dbReference type="Proteomes" id="UP000017786">
    <property type="component" value="Chromosome"/>
</dbReference>
<accession>U5WMM0</accession>
<gene>
    <name evidence="1" type="ORF">MKAN_02450</name>
</gene>
<dbReference type="InterPro" id="IPR046828">
    <property type="entry name" value="RepSA"/>
</dbReference>